<feature type="repeat" description="ANK" evidence="3">
    <location>
        <begin position="385"/>
        <end position="417"/>
    </location>
</feature>
<dbReference type="InterPro" id="IPR002110">
    <property type="entry name" value="Ankyrin_rpt"/>
</dbReference>
<feature type="domain" description="Clr5" evidence="5">
    <location>
        <begin position="8"/>
        <end position="60"/>
    </location>
</feature>
<dbReference type="PRINTS" id="PR01415">
    <property type="entry name" value="ANKYRIN"/>
</dbReference>
<feature type="repeat" description="ANK" evidence="3">
    <location>
        <begin position="870"/>
        <end position="902"/>
    </location>
</feature>
<feature type="repeat" description="ANK" evidence="3">
    <location>
        <begin position="727"/>
        <end position="759"/>
    </location>
</feature>
<dbReference type="PROSITE" id="PS50297">
    <property type="entry name" value="ANK_REP_REGION"/>
    <property type="match status" value="14"/>
</dbReference>
<feature type="repeat" description="ANK" evidence="3">
    <location>
        <begin position="692"/>
        <end position="724"/>
    </location>
</feature>
<organism evidence="6 7">
    <name type="scientific">Aspergillus udagawae</name>
    <dbReference type="NCBI Taxonomy" id="91492"/>
    <lineage>
        <taxon>Eukaryota</taxon>
        <taxon>Fungi</taxon>
        <taxon>Dikarya</taxon>
        <taxon>Ascomycota</taxon>
        <taxon>Pezizomycotina</taxon>
        <taxon>Eurotiomycetes</taxon>
        <taxon>Eurotiomycetidae</taxon>
        <taxon>Eurotiales</taxon>
        <taxon>Aspergillaceae</taxon>
        <taxon>Aspergillus</taxon>
        <taxon>Aspergillus subgen. Fumigati</taxon>
    </lineage>
</organism>
<feature type="repeat" description="ANK" evidence="3">
    <location>
        <begin position="976"/>
        <end position="1008"/>
    </location>
</feature>
<name>A0A8H3NUW0_9EURO</name>
<sequence>MARTKEEETEWQSHRDELKALWLDQRWTLEQIQEHMSQRHSFRKSAPQYTRQFKKWGFKKNLTDEDWKFVAHRREKRKRDGKDAGDVRVHGNLIPEPKVRKETARHASLLSQCLWMGDSDPKTPEGVVVGTPRSEIDGTVPDGSADVHAMDWYQGQSAGGIGVGTPTLFQSVERDPLAFHIELPDPSHSQFSFQGNKAPTATHSYLGDATLDHRLPVPTSASTPTSTNLSTHIQYDVDSISNTIAKETRFTLLLQAGSYSGPYSNDPISVLEPITVGDSNRDLTRRAEAIFQSPSPENLSHYLGLCVYLLSNNMMSQMSTDSLVLLIKKSSSQSRLKALLKSTTTTIEIFMSNLLASAAAVGDIEICRILIEAGADLDAPSGQGMRTTALHRASKHNNVECVRMLLEAGADPNLAVDGETPLHTACAWYKRLDIVGLLLQFGAHVNPPQDCARLTPLQLAVKHGGPNLVQLLLDNKANPNSFTTSKTGTPLQMACRNSGDSKIVELLIAAGADIDCRSGYRCNKRHSDYLEDSDTDSDTDSDADSESEEKPDKSCLMGCTGLPDSFKPAILIAAENENWEVVQLLLEEGAAVNASLRKCPPAVLDQEIDDDEYNWGSDNTPAVFTPLQAVVRKENITMTRMLLSAGAHLDARPKGTYGHTALQISAMVGNERIIEILLRKGADVNAPAGVYRGRTALQAAAVHSDTTVLSILLRQGADVNAPPALRKGKTALQIAVAAGNIEGVRILLNANAAVNTDPIHTEGVTALQEAIQIRDSAIRKEIVHLLLRAGANTEGLKDQKESAPLHAAVRQGDLEMTRKLLQKGANANVGFCAQTRRTPLQQASSQGNEGLAQILIEFGADVNGPPWLSGGRTALQAAVENGHVSMVKMLLKHGAKIKSDRAKFDGISVMGAAAERCDQELLQLFLDKEPDIISSDSITKNQVIGLALNCWKCDVPLLELLLKGGAAVNNNPCPQSEKSFLQIAVERHNFRVVQCLLSAGANVNHRRESSLPGNVTALQAAVYARDIDIVQLLLERGADVNAPANKHGGKTALQTAVSQNHRVMTELLVHHGADVNGLPSPVRGRTALQEAASSGYVQLSEYLLAHGANVNAPAAHLGGVTALQGAAMHGNVRIVMMLLVAGADVNGAPAIEQGLNAIEAAAGNGRLDTLHLLLNYHPDTEEFEIKRKRAAKLALANGHLAIGRFLLAYRKHPGRGVMRPPYQGSM</sequence>
<dbReference type="InterPro" id="IPR036770">
    <property type="entry name" value="Ankyrin_rpt-contain_sf"/>
</dbReference>
<proteinExistence type="predicted"/>
<keyword evidence="1" id="KW-0677">Repeat</keyword>
<comment type="caution">
    <text evidence="6">The sequence shown here is derived from an EMBL/GenBank/DDBJ whole genome shotgun (WGS) entry which is preliminary data.</text>
</comment>
<feature type="repeat" description="ANK" evidence="3">
    <location>
        <begin position="657"/>
        <end position="689"/>
    </location>
</feature>
<protein>
    <submittedName>
        <fullName evidence="6">Isoform 3 of ankyrin-3</fullName>
    </submittedName>
</protein>
<feature type="compositionally biased region" description="Acidic residues" evidence="4">
    <location>
        <begin position="530"/>
        <end position="547"/>
    </location>
</feature>
<feature type="repeat" description="ANK" evidence="3">
    <location>
        <begin position="800"/>
        <end position="829"/>
    </location>
</feature>
<evidence type="ECO:0000256" key="2">
    <source>
        <dbReference type="ARBA" id="ARBA00023043"/>
    </source>
</evidence>
<dbReference type="PANTHER" id="PTHR24198">
    <property type="entry name" value="ANKYRIN REPEAT AND PROTEIN KINASE DOMAIN-CONTAINING PROTEIN"/>
    <property type="match status" value="1"/>
</dbReference>
<evidence type="ECO:0000313" key="6">
    <source>
        <dbReference type="EMBL" id="GFF39871.1"/>
    </source>
</evidence>
<feature type="repeat" description="ANK" evidence="3">
    <location>
        <begin position="452"/>
        <end position="484"/>
    </location>
</feature>
<evidence type="ECO:0000256" key="1">
    <source>
        <dbReference type="ARBA" id="ARBA00022737"/>
    </source>
</evidence>
<evidence type="ECO:0000259" key="5">
    <source>
        <dbReference type="Pfam" id="PF14420"/>
    </source>
</evidence>
<evidence type="ECO:0000256" key="3">
    <source>
        <dbReference type="PROSITE-ProRule" id="PRU00023"/>
    </source>
</evidence>
<dbReference type="Pfam" id="PF14420">
    <property type="entry name" value="Clr5"/>
    <property type="match status" value="1"/>
</dbReference>
<evidence type="ECO:0000256" key="4">
    <source>
        <dbReference type="SAM" id="MobiDB-lite"/>
    </source>
</evidence>
<dbReference type="AlphaFoldDB" id="A0A8H3NUW0"/>
<dbReference type="PROSITE" id="PS50088">
    <property type="entry name" value="ANK_REPEAT"/>
    <property type="match status" value="15"/>
</dbReference>
<feature type="repeat" description="ANK" evidence="3">
    <location>
        <begin position="1118"/>
        <end position="1150"/>
    </location>
</feature>
<feature type="repeat" description="ANK" evidence="3">
    <location>
        <begin position="486"/>
        <end position="519"/>
    </location>
</feature>
<feature type="region of interest" description="Disordered" evidence="4">
    <location>
        <begin position="527"/>
        <end position="556"/>
    </location>
</feature>
<dbReference type="Pfam" id="PF12796">
    <property type="entry name" value="Ank_2"/>
    <property type="match status" value="6"/>
</dbReference>
<keyword evidence="2 3" id="KW-0040">ANK repeat</keyword>
<accession>A0A8H3NUW0</accession>
<dbReference type="EMBL" id="BLKC01000039">
    <property type="protein sequence ID" value="GFF39871.1"/>
    <property type="molecule type" value="Genomic_DNA"/>
</dbReference>
<dbReference type="Gene3D" id="1.25.40.20">
    <property type="entry name" value="Ankyrin repeat-containing domain"/>
    <property type="match status" value="5"/>
</dbReference>
<dbReference type="PANTHER" id="PTHR24198:SF165">
    <property type="entry name" value="ANKYRIN REPEAT-CONTAINING PROTEIN-RELATED"/>
    <property type="match status" value="1"/>
</dbReference>
<feature type="repeat" description="ANK" evidence="3">
    <location>
        <begin position="1083"/>
        <end position="1115"/>
    </location>
</feature>
<feature type="repeat" description="ANK" evidence="3">
    <location>
        <begin position="835"/>
        <end position="863"/>
    </location>
</feature>
<feature type="repeat" description="ANK" evidence="3">
    <location>
        <begin position="1048"/>
        <end position="1080"/>
    </location>
</feature>
<dbReference type="InterPro" id="IPR025676">
    <property type="entry name" value="Clr5_dom"/>
</dbReference>
<dbReference type="SMART" id="SM00248">
    <property type="entry name" value="ANK"/>
    <property type="match status" value="22"/>
</dbReference>
<gene>
    <name evidence="6" type="ORF">IFM46972_06030</name>
</gene>
<evidence type="ECO:0000313" key="7">
    <source>
        <dbReference type="Proteomes" id="UP000465221"/>
    </source>
</evidence>
<feature type="repeat" description="ANK" evidence="3">
    <location>
        <begin position="417"/>
        <end position="450"/>
    </location>
</feature>
<reference evidence="6 7" key="1">
    <citation type="submission" date="2020-01" db="EMBL/GenBank/DDBJ databases">
        <title>Draft genome sequence of Aspergillus udagawae IFM 46972.</title>
        <authorList>
            <person name="Takahashi H."/>
            <person name="Yaguchi T."/>
        </authorList>
    </citation>
    <scope>NUCLEOTIDE SEQUENCE [LARGE SCALE GENOMIC DNA]</scope>
    <source>
        <strain evidence="6 7">IFM 46972</strain>
    </source>
</reference>
<dbReference type="Pfam" id="PF00023">
    <property type="entry name" value="Ank"/>
    <property type="match status" value="2"/>
</dbReference>
<dbReference type="Proteomes" id="UP000465221">
    <property type="component" value="Unassembled WGS sequence"/>
</dbReference>
<dbReference type="SUPFAM" id="SSF48403">
    <property type="entry name" value="Ankyrin repeat"/>
    <property type="match status" value="3"/>
</dbReference>
<feature type="repeat" description="ANK" evidence="3">
    <location>
        <begin position="1013"/>
        <end position="1045"/>
    </location>
</feature>